<dbReference type="Gene3D" id="3.40.630.30">
    <property type="match status" value="1"/>
</dbReference>
<protein>
    <recommendedName>
        <fullName evidence="1">N-acetyltransferase domain-containing protein</fullName>
    </recommendedName>
</protein>
<dbReference type="InterPro" id="IPR016181">
    <property type="entry name" value="Acyl_CoA_acyltransferase"/>
</dbReference>
<dbReference type="OrthoDB" id="5503463at2"/>
<dbReference type="PROSITE" id="PS51186">
    <property type="entry name" value="GNAT"/>
    <property type="match status" value="1"/>
</dbReference>
<dbReference type="GO" id="GO:0016747">
    <property type="term" value="F:acyltransferase activity, transferring groups other than amino-acyl groups"/>
    <property type="evidence" value="ECO:0007669"/>
    <property type="project" value="InterPro"/>
</dbReference>
<proteinExistence type="predicted"/>
<dbReference type="EMBL" id="CP011112">
    <property type="protein sequence ID" value="AKU18747.1"/>
    <property type="molecule type" value="Genomic_DNA"/>
</dbReference>
<gene>
    <name evidence="2" type="ORF">VV02_08145</name>
</gene>
<evidence type="ECO:0000313" key="2">
    <source>
        <dbReference type="EMBL" id="AKU18747.1"/>
    </source>
</evidence>
<evidence type="ECO:0000259" key="1">
    <source>
        <dbReference type="PROSITE" id="PS51186"/>
    </source>
</evidence>
<dbReference type="InterPro" id="IPR000182">
    <property type="entry name" value="GNAT_dom"/>
</dbReference>
<reference evidence="2 3" key="1">
    <citation type="submission" date="2015-03" db="EMBL/GenBank/DDBJ databases">
        <title>Luteipulveratus halotolerans sp. nov., a novel actinobacterium (Dermacoccaceae) from Sarawak, Malaysia.</title>
        <authorList>
            <person name="Juboi H."/>
            <person name="Basik A."/>
            <person name="Shamsul S.S."/>
            <person name="Arnold P."/>
            <person name="Schmitt E.K."/>
            <person name="Sanglier J.-J."/>
            <person name="Yeo T."/>
        </authorList>
    </citation>
    <scope>NUCLEOTIDE SEQUENCE [LARGE SCALE GENOMIC DNA]</scope>
    <source>
        <strain evidence="2 3">MN07-A0370</strain>
    </source>
</reference>
<dbReference type="CDD" id="cd04301">
    <property type="entry name" value="NAT_SF"/>
    <property type="match status" value="1"/>
</dbReference>
<keyword evidence="3" id="KW-1185">Reference proteome</keyword>
<accession>A0A0K1JPV6</accession>
<organism evidence="2 3">
    <name type="scientific">Luteipulveratus mongoliensis</name>
    <dbReference type="NCBI Taxonomy" id="571913"/>
    <lineage>
        <taxon>Bacteria</taxon>
        <taxon>Bacillati</taxon>
        <taxon>Actinomycetota</taxon>
        <taxon>Actinomycetes</taxon>
        <taxon>Micrococcales</taxon>
        <taxon>Dermacoccaceae</taxon>
        <taxon>Luteipulveratus</taxon>
    </lineage>
</organism>
<dbReference type="Proteomes" id="UP000066480">
    <property type="component" value="Chromosome"/>
</dbReference>
<evidence type="ECO:0000313" key="3">
    <source>
        <dbReference type="Proteomes" id="UP000066480"/>
    </source>
</evidence>
<feature type="domain" description="N-acetyltransferase" evidence="1">
    <location>
        <begin position="134"/>
        <end position="269"/>
    </location>
</feature>
<dbReference type="KEGG" id="lmoi:VV02_08145"/>
<dbReference type="SUPFAM" id="SSF55729">
    <property type="entry name" value="Acyl-CoA N-acyltransferases (Nat)"/>
    <property type="match status" value="1"/>
</dbReference>
<dbReference type="Pfam" id="PF00583">
    <property type="entry name" value="Acetyltransf_1"/>
    <property type="match status" value="1"/>
</dbReference>
<dbReference type="STRING" id="571913.VV02_08145"/>
<name>A0A0K1JPV6_9MICO</name>
<dbReference type="AlphaFoldDB" id="A0A0K1JPV6"/>
<sequence>MTLAGKAVADGAAIQHSGAVLETLETYYDAAPRPRATTEEVGPFTLFIRNSPSGFQYYARPRLGASSEITTADVEAVLARQRELDVPRAIEWVHETTPSLLEAARASATLTIEECPCLILDAHRAHQPPENFTVEVLAADDERLGAVNAAVHAAFSGTDEVGAPDAGNRPDMIRDGLLSQVGVFDSDGQAVGGGGHGPRGSITELAGIAVLPRARRHGLGSAVTSALVTDALGRGLETIFLSAASMDAARIYETVGFRRTATACIAEAS</sequence>